<comment type="caution">
    <text evidence="3">The sequence shown here is derived from an EMBL/GenBank/DDBJ whole genome shotgun (WGS) entry which is preliminary data.</text>
</comment>
<evidence type="ECO:0008006" key="5">
    <source>
        <dbReference type="Google" id="ProtNLM"/>
    </source>
</evidence>
<organism evidence="3 4">
    <name type="scientific">Heterodera trifolii</name>
    <dbReference type="NCBI Taxonomy" id="157864"/>
    <lineage>
        <taxon>Eukaryota</taxon>
        <taxon>Metazoa</taxon>
        <taxon>Ecdysozoa</taxon>
        <taxon>Nematoda</taxon>
        <taxon>Chromadorea</taxon>
        <taxon>Rhabditida</taxon>
        <taxon>Tylenchina</taxon>
        <taxon>Tylenchomorpha</taxon>
        <taxon>Tylenchoidea</taxon>
        <taxon>Heteroderidae</taxon>
        <taxon>Heteroderinae</taxon>
        <taxon>Heterodera</taxon>
    </lineage>
</organism>
<dbReference type="SUPFAM" id="SSF54695">
    <property type="entry name" value="POZ domain"/>
    <property type="match status" value="1"/>
</dbReference>
<dbReference type="Proteomes" id="UP001620626">
    <property type="component" value="Unassembled WGS sequence"/>
</dbReference>
<protein>
    <recommendedName>
        <fullName evidence="5">BTB domain-containing protein</fullName>
    </recommendedName>
</protein>
<feature type="domain" description="BTB" evidence="1">
    <location>
        <begin position="7"/>
        <end position="82"/>
    </location>
</feature>
<dbReference type="SMART" id="SM00061">
    <property type="entry name" value="MATH"/>
    <property type="match status" value="2"/>
</dbReference>
<evidence type="ECO:0000259" key="2">
    <source>
        <dbReference type="PROSITE" id="PS50144"/>
    </source>
</evidence>
<dbReference type="InterPro" id="IPR008974">
    <property type="entry name" value="TRAF-like"/>
</dbReference>
<dbReference type="InterPro" id="IPR011333">
    <property type="entry name" value="SKP1/BTB/POZ_sf"/>
</dbReference>
<dbReference type="PANTHER" id="PTHR47022">
    <property type="entry name" value="BTB AND MATH DOMAIN-CONTAINING PROTEIN 36-RELATED"/>
    <property type="match status" value="1"/>
</dbReference>
<name>A0ABD2LB93_9BILA</name>
<evidence type="ECO:0000259" key="1">
    <source>
        <dbReference type="PROSITE" id="PS50097"/>
    </source>
</evidence>
<dbReference type="InterPro" id="IPR002083">
    <property type="entry name" value="MATH/TRAF_dom"/>
</dbReference>
<dbReference type="CDD" id="cd18186">
    <property type="entry name" value="BTB_POZ_ZBTB_KLHL-like"/>
    <property type="match status" value="1"/>
</dbReference>
<dbReference type="PANTHER" id="PTHR47022:SF1">
    <property type="entry name" value="BTB AND MATH DOMAIN-CONTAINING PROTEIN 36-RELATED"/>
    <property type="match status" value="1"/>
</dbReference>
<evidence type="ECO:0000313" key="3">
    <source>
        <dbReference type="EMBL" id="KAL3112500.1"/>
    </source>
</evidence>
<dbReference type="EMBL" id="JBICBT010000468">
    <property type="protein sequence ID" value="KAL3112500.1"/>
    <property type="molecule type" value="Genomic_DNA"/>
</dbReference>
<dbReference type="PROSITE" id="PS50144">
    <property type="entry name" value="MATH"/>
    <property type="match status" value="1"/>
</dbReference>
<evidence type="ECO:0000313" key="4">
    <source>
        <dbReference type="Proteomes" id="UP001620626"/>
    </source>
</evidence>
<proteinExistence type="predicted"/>
<dbReference type="SUPFAM" id="SSF49599">
    <property type="entry name" value="TRAF domain-like"/>
    <property type="match status" value="2"/>
</dbReference>
<dbReference type="Pfam" id="PF22486">
    <property type="entry name" value="MATH_2"/>
    <property type="match status" value="2"/>
</dbReference>
<dbReference type="AlphaFoldDB" id="A0ABD2LB93"/>
<keyword evidence="4" id="KW-1185">Reference proteome</keyword>
<feature type="domain" description="MATH" evidence="2">
    <location>
        <begin position="346"/>
        <end position="483"/>
    </location>
</feature>
<dbReference type="Gene3D" id="2.60.210.10">
    <property type="entry name" value="Apoptosis, Tumor Necrosis Factor Receptor Associated Protein 2, Chain A"/>
    <property type="match status" value="2"/>
</dbReference>
<dbReference type="Gene3D" id="3.30.710.10">
    <property type="entry name" value="Potassium Channel Kv1.1, Chain A"/>
    <property type="match status" value="1"/>
</dbReference>
<dbReference type="InterPro" id="IPR000210">
    <property type="entry name" value="BTB/POZ_dom"/>
</dbReference>
<reference evidence="3 4" key="1">
    <citation type="submission" date="2024-10" db="EMBL/GenBank/DDBJ databases">
        <authorList>
            <person name="Kim D."/>
        </authorList>
    </citation>
    <scope>NUCLEOTIDE SEQUENCE [LARGE SCALE GENOMIC DNA]</scope>
    <source>
        <strain evidence="3">BH-2024</strain>
    </source>
</reference>
<gene>
    <name evidence="3" type="ORF">niasHT_018706</name>
</gene>
<accession>A0ABD2LB93</accession>
<sequence>MLSFIYTEELNELNGDNHVPAHKLILKHASDVFEAVFRFDSQNTKANNDSVNCPVVEVPDVEAAAFKVMLNFIYTAELSELNGDNDNIPGLFNPCLDVPVSELRNVFLAYAQACLFDLEDFAHDCLIFGTRRIANPWRNFYLESTKNRRAVLGPALFKIRFPLFSKEEFLKTVPSKVLTAKENHWRNWTFGTISMDIEKVSELERHPMGSYRFSNDTVYIKDLSWKILAQIKANTKSNDNNEKCLAIFLWCKGPSEAGENWSCKCSATIRIVSKMDGVENSVGKFYDIAFNSKPKGHGFNFIPFVELMEPSKGFYDQIGDKITVTIDFAVGEPKADKSISNSSKSKGTLFMDIEKMSEFAREVVFSERRSESVTYINGFPWKIWAQINQRTENTDNNGKWLDISLQCAAPKEDINWSCKCLATLRVVSQKSGVANYTEEFGEEITFNSESVARGFPDFISFAELMDPEKGFYDQSEDKVTVAIDVTVDEAKTEHK</sequence>
<dbReference type="Pfam" id="PF00651">
    <property type="entry name" value="BTB"/>
    <property type="match status" value="1"/>
</dbReference>
<dbReference type="PROSITE" id="PS50097">
    <property type="entry name" value="BTB"/>
    <property type="match status" value="1"/>
</dbReference>